<comment type="similarity">
    <text evidence="2">Belongs to the multi antimicrobial extrusion (MATE) (TC 2.A.66.1) family. MepA subfamily.</text>
</comment>
<feature type="transmembrane region" description="Helical" evidence="10">
    <location>
        <begin position="315"/>
        <end position="337"/>
    </location>
</feature>
<dbReference type="EMBL" id="BAABBO010000007">
    <property type="protein sequence ID" value="GAA3955900.1"/>
    <property type="molecule type" value="Genomic_DNA"/>
</dbReference>
<reference evidence="12" key="1">
    <citation type="journal article" date="2019" name="Int. J. Syst. Evol. Microbiol.">
        <title>The Global Catalogue of Microorganisms (GCM) 10K type strain sequencing project: providing services to taxonomists for standard genome sequencing and annotation.</title>
        <authorList>
            <consortium name="The Broad Institute Genomics Platform"/>
            <consortium name="The Broad Institute Genome Sequencing Center for Infectious Disease"/>
            <person name="Wu L."/>
            <person name="Ma J."/>
        </authorList>
    </citation>
    <scope>NUCLEOTIDE SEQUENCE [LARGE SCALE GENOMIC DNA]</scope>
    <source>
        <strain evidence="12">JCM 17555</strain>
    </source>
</reference>
<dbReference type="InterPro" id="IPR048279">
    <property type="entry name" value="MdtK-like"/>
</dbReference>
<keyword evidence="5" id="KW-1003">Cell membrane</keyword>
<dbReference type="RefSeq" id="WP_344804520.1">
    <property type="nucleotide sequence ID" value="NZ_BAABBO010000007.1"/>
</dbReference>
<evidence type="ECO:0000256" key="8">
    <source>
        <dbReference type="ARBA" id="ARBA00023136"/>
    </source>
</evidence>
<dbReference type="InterPro" id="IPR051327">
    <property type="entry name" value="MATE_MepA_subfamily"/>
</dbReference>
<keyword evidence="4" id="KW-0813">Transport</keyword>
<protein>
    <recommendedName>
        <fullName evidence="3">Multidrug export protein MepA</fullName>
    </recommendedName>
</protein>
<keyword evidence="12" id="KW-1185">Reference proteome</keyword>
<evidence type="ECO:0000256" key="3">
    <source>
        <dbReference type="ARBA" id="ARBA00022106"/>
    </source>
</evidence>
<dbReference type="PIRSF" id="PIRSF006603">
    <property type="entry name" value="DinF"/>
    <property type="match status" value="1"/>
</dbReference>
<keyword evidence="8 10" id="KW-0472">Membrane</keyword>
<feature type="transmembrane region" description="Helical" evidence="10">
    <location>
        <begin position="199"/>
        <end position="219"/>
    </location>
</feature>
<feature type="transmembrane region" description="Helical" evidence="10">
    <location>
        <begin position="96"/>
        <end position="118"/>
    </location>
</feature>
<comment type="caution">
    <text evidence="11">The sequence shown here is derived from an EMBL/GenBank/DDBJ whole genome shotgun (WGS) entry which is preliminary data.</text>
</comment>
<accession>A0ABP7NX29</accession>
<gene>
    <name evidence="11" type="primary">cdeA</name>
    <name evidence="11" type="ORF">GCM10022278_13070</name>
</gene>
<dbReference type="PANTHER" id="PTHR43823">
    <property type="entry name" value="SPORULATION PROTEIN YKVU"/>
    <property type="match status" value="1"/>
</dbReference>
<evidence type="ECO:0000256" key="10">
    <source>
        <dbReference type="SAM" id="Phobius"/>
    </source>
</evidence>
<feature type="transmembrane region" description="Helical" evidence="10">
    <location>
        <begin position="239"/>
        <end position="260"/>
    </location>
</feature>
<organism evidence="11 12">
    <name type="scientific">Allohahella marinimesophila</name>
    <dbReference type="NCBI Taxonomy" id="1054972"/>
    <lineage>
        <taxon>Bacteria</taxon>
        <taxon>Pseudomonadati</taxon>
        <taxon>Pseudomonadota</taxon>
        <taxon>Gammaproteobacteria</taxon>
        <taxon>Oceanospirillales</taxon>
        <taxon>Hahellaceae</taxon>
        <taxon>Allohahella</taxon>
    </lineage>
</organism>
<evidence type="ECO:0000256" key="4">
    <source>
        <dbReference type="ARBA" id="ARBA00022448"/>
    </source>
</evidence>
<name>A0ABP7NX29_9GAMM</name>
<keyword evidence="7 10" id="KW-1133">Transmembrane helix</keyword>
<dbReference type="Proteomes" id="UP001501337">
    <property type="component" value="Unassembled WGS sequence"/>
</dbReference>
<evidence type="ECO:0000256" key="9">
    <source>
        <dbReference type="ARBA" id="ARBA00023251"/>
    </source>
</evidence>
<evidence type="ECO:0000256" key="6">
    <source>
        <dbReference type="ARBA" id="ARBA00022692"/>
    </source>
</evidence>
<dbReference type="PANTHER" id="PTHR43823:SF3">
    <property type="entry name" value="MULTIDRUG EXPORT PROTEIN MEPA"/>
    <property type="match status" value="1"/>
</dbReference>
<dbReference type="Pfam" id="PF01554">
    <property type="entry name" value="MatE"/>
    <property type="match status" value="2"/>
</dbReference>
<evidence type="ECO:0000256" key="5">
    <source>
        <dbReference type="ARBA" id="ARBA00022475"/>
    </source>
</evidence>
<feature type="transmembrane region" description="Helical" evidence="10">
    <location>
        <begin position="389"/>
        <end position="413"/>
    </location>
</feature>
<comment type="subcellular location">
    <subcellularLocation>
        <location evidence="1">Cell inner membrane</location>
        <topology evidence="1">Multi-pass membrane protein</topology>
    </subcellularLocation>
</comment>
<feature type="transmembrane region" description="Helical" evidence="10">
    <location>
        <begin position="172"/>
        <end position="193"/>
    </location>
</feature>
<dbReference type="InterPro" id="IPR002528">
    <property type="entry name" value="MATE_fam"/>
</dbReference>
<feature type="transmembrane region" description="Helical" evidence="10">
    <location>
        <begin position="138"/>
        <end position="160"/>
    </location>
</feature>
<evidence type="ECO:0000313" key="12">
    <source>
        <dbReference type="Proteomes" id="UP001501337"/>
    </source>
</evidence>
<evidence type="ECO:0000313" key="11">
    <source>
        <dbReference type="EMBL" id="GAA3955900.1"/>
    </source>
</evidence>
<proteinExistence type="inferred from homology"/>
<keyword evidence="9" id="KW-0046">Antibiotic resistance</keyword>
<dbReference type="CDD" id="cd13143">
    <property type="entry name" value="MATE_MepA_like"/>
    <property type="match status" value="1"/>
</dbReference>
<feature type="transmembrane region" description="Helical" evidence="10">
    <location>
        <begin position="272"/>
        <end position="294"/>
    </location>
</feature>
<keyword evidence="6 10" id="KW-0812">Transmembrane</keyword>
<feature type="transmembrane region" description="Helical" evidence="10">
    <location>
        <begin position="357"/>
        <end position="382"/>
    </location>
</feature>
<evidence type="ECO:0000256" key="2">
    <source>
        <dbReference type="ARBA" id="ARBA00008417"/>
    </source>
</evidence>
<feature type="transmembrane region" description="Helical" evidence="10">
    <location>
        <begin position="419"/>
        <end position="439"/>
    </location>
</feature>
<evidence type="ECO:0000256" key="7">
    <source>
        <dbReference type="ARBA" id="ARBA00022989"/>
    </source>
</evidence>
<evidence type="ECO:0000256" key="1">
    <source>
        <dbReference type="ARBA" id="ARBA00004429"/>
    </source>
</evidence>
<dbReference type="InterPro" id="IPR045070">
    <property type="entry name" value="MATE_MepA-like"/>
</dbReference>
<sequence>MTSSPSDSRALGGPILSTFFYFVIPSIVGLLAITTASIVDGIFVGNYVGAEALAAVTLMIPFFTLLFGLALMLAVGGSVRAGKYFGEDDNEAASAIFSKCLIAIVAFGISLTSVSLLFEEQIFTLLGAPPELFALMSPYFRIVAVAMPIQLASVVLYYFIRAEGRPVHATSALVTGSLANIMLNALFVAYLGYGLAGAAWATLLAQSIQLAVMLAYFTVPVRRLRFQFVRHGWRELGSAAYNGVSEFINEISAGLVILLINWLMMLKLGVDGVAAFTVVNYLIFLSMMVFYGIADAMHLLVSQNYGAGKLQRIRRFMMAGLCAILLLSGLLISLLFTAGDLLVDMFLEDSAVAAAELARSFFFILWPLFPVNGVNVLISAYLTAMHLPLASATVAFSRSLVLPITLLLCFYWWLPDQPILLALPVAEWLTFLLAGALYLRFRPRRLVPVKPAPALAEAA</sequence>
<feature type="transmembrane region" description="Helical" evidence="10">
    <location>
        <begin position="12"/>
        <end position="33"/>
    </location>
</feature>
<feature type="transmembrane region" description="Helical" evidence="10">
    <location>
        <begin position="53"/>
        <end position="75"/>
    </location>
</feature>